<organism evidence="1 2">
    <name type="scientific">Marinoscillum furvescens DSM 4134</name>
    <dbReference type="NCBI Taxonomy" id="1122208"/>
    <lineage>
        <taxon>Bacteria</taxon>
        <taxon>Pseudomonadati</taxon>
        <taxon>Bacteroidota</taxon>
        <taxon>Cytophagia</taxon>
        <taxon>Cytophagales</taxon>
        <taxon>Reichenbachiellaceae</taxon>
        <taxon>Marinoscillum</taxon>
    </lineage>
</organism>
<name>A0A3D9L8E5_MARFU</name>
<proteinExistence type="predicted"/>
<evidence type="ECO:0000313" key="1">
    <source>
        <dbReference type="EMBL" id="REE01773.1"/>
    </source>
</evidence>
<sequence>MTLLRVHDSQQDLTVKFVKMARNRFQKYGMDQKQRQEVFLQGQEMGFCNDEIRVLLEDVR</sequence>
<dbReference type="EMBL" id="QREG01000003">
    <property type="protein sequence ID" value="REE01773.1"/>
    <property type="molecule type" value="Genomic_DNA"/>
</dbReference>
<dbReference type="Proteomes" id="UP000256779">
    <property type="component" value="Unassembled WGS sequence"/>
</dbReference>
<protein>
    <submittedName>
        <fullName evidence="1">Uncharacterized protein</fullName>
    </submittedName>
</protein>
<dbReference type="RefSeq" id="WP_115867047.1">
    <property type="nucleotide sequence ID" value="NZ_QREG01000003.1"/>
</dbReference>
<dbReference type="AlphaFoldDB" id="A0A3D9L8E5"/>
<keyword evidence="2" id="KW-1185">Reference proteome</keyword>
<reference evidence="1 2" key="1">
    <citation type="submission" date="2018-07" db="EMBL/GenBank/DDBJ databases">
        <title>Genomic Encyclopedia of Type Strains, Phase IV (KMG-IV): sequencing the most valuable type-strain genomes for metagenomic binning, comparative biology and taxonomic classification.</title>
        <authorList>
            <person name="Goeker M."/>
        </authorList>
    </citation>
    <scope>NUCLEOTIDE SEQUENCE [LARGE SCALE GENOMIC DNA]</scope>
    <source>
        <strain evidence="1 2">DSM 4134</strain>
    </source>
</reference>
<comment type="caution">
    <text evidence="1">The sequence shown here is derived from an EMBL/GenBank/DDBJ whole genome shotgun (WGS) entry which is preliminary data.</text>
</comment>
<evidence type="ECO:0000313" key="2">
    <source>
        <dbReference type="Proteomes" id="UP000256779"/>
    </source>
</evidence>
<accession>A0A3D9L8E5</accession>
<gene>
    <name evidence="1" type="ORF">C7460_103290</name>
</gene>